<evidence type="ECO:0000313" key="5">
    <source>
        <dbReference type="EMBL" id="CAB4691930.1"/>
    </source>
</evidence>
<dbReference type="InterPro" id="IPR005474">
    <property type="entry name" value="Transketolase_N"/>
</dbReference>
<feature type="domain" description="Transketolase N-terminal" evidence="4">
    <location>
        <begin position="12"/>
        <end position="262"/>
    </location>
</feature>
<dbReference type="CDD" id="cd02012">
    <property type="entry name" value="TPP_TK"/>
    <property type="match status" value="1"/>
</dbReference>
<organism evidence="5">
    <name type="scientific">freshwater metagenome</name>
    <dbReference type="NCBI Taxonomy" id="449393"/>
    <lineage>
        <taxon>unclassified sequences</taxon>
        <taxon>metagenomes</taxon>
        <taxon>ecological metagenomes</taxon>
    </lineage>
</organism>
<keyword evidence="3" id="KW-0786">Thiamine pyrophosphate</keyword>
<dbReference type="AlphaFoldDB" id="A0A6J6NYA7"/>
<sequence>MTREESLGGRLAGRIRRTVIERAYAAHVGHIGSALSIVDILAALYGDVINGMPDDPNRDRLVLSKGHAALALYAALAETGRLDRALLDEYCSDGTVVGVHPEHLAPGIDFSTGSLGQGLSLGTGAALAARLDGSARRSFVVVSDAECNEGSVWEAVMFAAHHKLANLVAIIDLNGQQAFGYTRDVLDLLPLGDRFRAFGWDVHDADGTNPDELAHVINALDTHSGAPHVVIAKTIFGRGVSFMESTIDWHYWPLNDEQYAQALAELEAAS</sequence>
<comment type="similarity">
    <text evidence="2">Belongs to the transketolase family.</text>
</comment>
<reference evidence="5" key="1">
    <citation type="submission" date="2020-05" db="EMBL/GenBank/DDBJ databases">
        <authorList>
            <person name="Chiriac C."/>
            <person name="Salcher M."/>
            <person name="Ghai R."/>
            <person name="Kavagutti S V."/>
        </authorList>
    </citation>
    <scope>NUCLEOTIDE SEQUENCE</scope>
</reference>
<dbReference type="PANTHER" id="PTHR47514">
    <property type="entry name" value="TRANSKETOLASE N-TERMINAL SECTION-RELATED"/>
    <property type="match status" value="1"/>
</dbReference>
<evidence type="ECO:0000256" key="1">
    <source>
        <dbReference type="ARBA" id="ARBA00001964"/>
    </source>
</evidence>
<name>A0A6J6NYA7_9ZZZZ</name>
<comment type="cofactor">
    <cofactor evidence="1">
        <name>thiamine diphosphate</name>
        <dbReference type="ChEBI" id="CHEBI:58937"/>
    </cofactor>
</comment>
<protein>
    <submittedName>
        <fullName evidence="5">Unannotated protein</fullName>
    </submittedName>
</protein>
<dbReference type="SUPFAM" id="SSF52518">
    <property type="entry name" value="Thiamin diphosphate-binding fold (THDP-binding)"/>
    <property type="match status" value="1"/>
</dbReference>
<accession>A0A6J6NYA7</accession>
<evidence type="ECO:0000256" key="2">
    <source>
        <dbReference type="ARBA" id="ARBA00007131"/>
    </source>
</evidence>
<dbReference type="Pfam" id="PF00456">
    <property type="entry name" value="Transketolase_N"/>
    <property type="match status" value="1"/>
</dbReference>
<evidence type="ECO:0000256" key="3">
    <source>
        <dbReference type="ARBA" id="ARBA00023052"/>
    </source>
</evidence>
<gene>
    <name evidence="5" type="ORF">UFOPK2399_00779</name>
</gene>
<dbReference type="PANTHER" id="PTHR47514:SF1">
    <property type="entry name" value="TRANSKETOLASE N-TERMINAL SECTION-RELATED"/>
    <property type="match status" value="1"/>
</dbReference>
<dbReference type="EMBL" id="CAEZXP010000001">
    <property type="protein sequence ID" value="CAB4691930.1"/>
    <property type="molecule type" value="Genomic_DNA"/>
</dbReference>
<proteinExistence type="inferred from homology"/>
<dbReference type="Gene3D" id="3.40.50.970">
    <property type="match status" value="1"/>
</dbReference>
<dbReference type="InterPro" id="IPR029061">
    <property type="entry name" value="THDP-binding"/>
</dbReference>
<evidence type="ECO:0000259" key="4">
    <source>
        <dbReference type="Pfam" id="PF00456"/>
    </source>
</evidence>